<evidence type="ECO:0000313" key="13">
    <source>
        <dbReference type="Proteomes" id="UP000266673"/>
    </source>
</evidence>
<dbReference type="InterPro" id="IPR002130">
    <property type="entry name" value="Cyclophilin-type_PPIase_dom"/>
</dbReference>
<dbReference type="PROSITE" id="PS50005">
    <property type="entry name" value="TPR"/>
    <property type="match status" value="2"/>
</dbReference>
<evidence type="ECO:0000256" key="10">
    <source>
        <dbReference type="PROSITE-ProRule" id="PRU00339"/>
    </source>
</evidence>
<feature type="repeat" description="TPR" evidence="10">
    <location>
        <begin position="207"/>
        <end position="240"/>
    </location>
</feature>
<dbReference type="Pfam" id="PF07719">
    <property type="entry name" value="TPR_2"/>
    <property type="match status" value="1"/>
</dbReference>
<comment type="caution">
    <text evidence="12">The sequence shown here is derived from an EMBL/GenBank/DDBJ whole genome shotgun (WGS) entry which is preliminary data.</text>
</comment>
<dbReference type="PANTHER" id="PTHR11071:SF561">
    <property type="entry name" value="PEPTIDYL-PROLYL CIS-TRANS ISOMERASE D-RELATED"/>
    <property type="match status" value="1"/>
</dbReference>
<keyword evidence="5" id="KW-0963">Cytoplasm</keyword>
<gene>
    <name evidence="12" type="ORF">C2G38_2174300</name>
</gene>
<dbReference type="EC" id="5.2.1.8" evidence="4"/>
<dbReference type="InterPro" id="IPR013105">
    <property type="entry name" value="TPR_2"/>
</dbReference>
<keyword evidence="9 12" id="KW-0413">Isomerase</keyword>
<keyword evidence="13" id="KW-1185">Reference proteome</keyword>
<dbReference type="Gene3D" id="1.25.40.10">
    <property type="entry name" value="Tetratricopeptide repeat domain"/>
    <property type="match status" value="1"/>
</dbReference>
<dbReference type="OrthoDB" id="407558at2759"/>
<sequence>MPIRTYFDIDIDGRREGRIVFELFDHVVPKTAENFRALCTGEKGNTASGIPLHYKGSIFHRVIKNFMCQGGDFTNANGTGGESIYGEKFEDEAFEYKHDQPFLLSMANAGPNTNGSQFFITTNKADHLDEKHVVFGKVIKGKSIVRAIEAVNTAGENPVKTIKIADCGELKEGEDDGIPQLEDGDVYEDWPDDQEGPLETKDLLEIAKKLKDIGNDYYKKSQYDIAIRKYSKAIRYLDKNSGSDEEDDSANLPDGFYELKIPCYLNKAACSLKLNEWGDVAQATNVVLEMPEKVLSSIDRAKALYRRGCAKVGMKDEEDAIKDLQEAAKLNPNDPAITRELAVAKQKLISREKAQKKAYSKIFE</sequence>
<keyword evidence="7 10" id="KW-0802">TPR repeat</keyword>
<dbReference type="CDD" id="cd01926">
    <property type="entry name" value="cyclophilin_ABH_like"/>
    <property type="match status" value="1"/>
</dbReference>
<keyword evidence="8" id="KW-0697">Rotamase</keyword>
<dbReference type="GO" id="GO:0042026">
    <property type="term" value="P:protein refolding"/>
    <property type="evidence" value="ECO:0007669"/>
    <property type="project" value="UniProtKB-ARBA"/>
</dbReference>
<dbReference type="PRINTS" id="PR00153">
    <property type="entry name" value="CSAPPISMRASE"/>
</dbReference>
<comment type="subcellular location">
    <subcellularLocation>
        <location evidence="2">Cytoplasm</location>
    </subcellularLocation>
</comment>
<dbReference type="Proteomes" id="UP000266673">
    <property type="component" value="Unassembled WGS sequence"/>
</dbReference>
<evidence type="ECO:0000256" key="9">
    <source>
        <dbReference type="ARBA" id="ARBA00023235"/>
    </source>
</evidence>
<dbReference type="STRING" id="44941.A0A397VKE8"/>
<feature type="domain" description="PPIase cyclophilin-type" evidence="11">
    <location>
        <begin position="6"/>
        <end position="169"/>
    </location>
</feature>
<dbReference type="PROSITE" id="PS50072">
    <property type="entry name" value="CSA_PPIASE_2"/>
    <property type="match status" value="1"/>
</dbReference>
<evidence type="ECO:0000256" key="4">
    <source>
        <dbReference type="ARBA" id="ARBA00013194"/>
    </source>
</evidence>
<dbReference type="AlphaFoldDB" id="A0A397VKE8"/>
<organism evidence="12 13">
    <name type="scientific">Gigaspora rosea</name>
    <dbReference type="NCBI Taxonomy" id="44941"/>
    <lineage>
        <taxon>Eukaryota</taxon>
        <taxon>Fungi</taxon>
        <taxon>Fungi incertae sedis</taxon>
        <taxon>Mucoromycota</taxon>
        <taxon>Glomeromycotina</taxon>
        <taxon>Glomeromycetes</taxon>
        <taxon>Diversisporales</taxon>
        <taxon>Gigasporaceae</taxon>
        <taxon>Gigaspora</taxon>
    </lineage>
</organism>
<dbReference type="GO" id="GO:0003755">
    <property type="term" value="F:peptidyl-prolyl cis-trans isomerase activity"/>
    <property type="evidence" value="ECO:0007669"/>
    <property type="project" value="UniProtKB-KW"/>
</dbReference>
<evidence type="ECO:0000259" key="11">
    <source>
        <dbReference type="PROSITE" id="PS50072"/>
    </source>
</evidence>
<evidence type="ECO:0000256" key="2">
    <source>
        <dbReference type="ARBA" id="ARBA00004496"/>
    </source>
</evidence>
<keyword evidence="6" id="KW-0677">Repeat</keyword>
<protein>
    <recommendedName>
        <fullName evidence="4">peptidylprolyl isomerase</fullName>
        <ecNumber evidence="4">5.2.1.8</ecNumber>
    </recommendedName>
</protein>
<dbReference type="FunFam" id="2.40.100.10:FF:000009">
    <property type="entry name" value="Peptidyl-prolyl cis-trans isomerase D"/>
    <property type="match status" value="1"/>
</dbReference>
<dbReference type="GO" id="GO:0016018">
    <property type="term" value="F:cyclosporin A binding"/>
    <property type="evidence" value="ECO:0007669"/>
    <property type="project" value="TreeGrafter"/>
</dbReference>
<dbReference type="Pfam" id="PF00160">
    <property type="entry name" value="Pro_isomerase"/>
    <property type="match status" value="1"/>
</dbReference>
<dbReference type="InterPro" id="IPR020892">
    <property type="entry name" value="Cyclophilin-type_PPIase_CS"/>
</dbReference>
<dbReference type="Gene3D" id="2.40.100.10">
    <property type="entry name" value="Cyclophilin-like"/>
    <property type="match status" value="1"/>
</dbReference>
<evidence type="ECO:0000256" key="8">
    <source>
        <dbReference type="ARBA" id="ARBA00023110"/>
    </source>
</evidence>
<evidence type="ECO:0000256" key="6">
    <source>
        <dbReference type="ARBA" id="ARBA00022737"/>
    </source>
</evidence>
<evidence type="ECO:0000256" key="5">
    <source>
        <dbReference type="ARBA" id="ARBA00022490"/>
    </source>
</evidence>
<dbReference type="EMBL" id="QKWP01000315">
    <property type="protein sequence ID" value="RIB22328.1"/>
    <property type="molecule type" value="Genomic_DNA"/>
</dbReference>
<comment type="catalytic activity">
    <reaction evidence="1">
        <text>[protein]-peptidylproline (omega=180) = [protein]-peptidylproline (omega=0)</text>
        <dbReference type="Rhea" id="RHEA:16237"/>
        <dbReference type="Rhea" id="RHEA-COMP:10747"/>
        <dbReference type="Rhea" id="RHEA-COMP:10748"/>
        <dbReference type="ChEBI" id="CHEBI:83833"/>
        <dbReference type="ChEBI" id="CHEBI:83834"/>
        <dbReference type="EC" id="5.2.1.8"/>
    </reaction>
</comment>
<accession>A0A397VKE8</accession>
<dbReference type="SUPFAM" id="SSF50891">
    <property type="entry name" value="Cyclophilin-like"/>
    <property type="match status" value="1"/>
</dbReference>
<name>A0A397VKE8_9GLOM</name>
<dbReference type="GO" id="GO:0005737">
    <property type="term" value="C:cytoplasm"/>
    <property type="evidence" value="ECO:0007669"/>
    <property type="project" value="UniProtKB-SubCell"/>
</dbReference>
<dbReference type="PANTHER" id="PTHR11071">
    <property type="entry name" value="PEPTIDYL-PROLYL CIS-TRANS ISOMERASE"/>
    <property type="match status" value="1"/>
</dbReference>
<evidence type="ECO:0000313" key="12">
    <source>
        <dbReference type="EMBL" id="RIB22328.1"/>
    </source>
</evidence>
<dbReference type="InterPro" id="IPR029000">
    <property type="entry name" value="Cyclophilin-like_dom_sf"/>
</dbReference>
<feature type="repeat" description="TPR" evidence="10">
    <location>
        <begin position="301"/>
        <end position="334"/>
    </location>
</feature>
<evidence type="ECO:0000256" key="7">
    <source>
        <dbReference type="ARBA" id="ARBA00022803"/>
    </source>
</evidence>
<dbReference type="SUPFAM" id="SSF48452">
    <property type="entry name" value="TPR-like"/>
    <property type="match status" value="1"/>
</dbReference>
<dbReference type="SMART" id="SM00028">
    <property type="entry name" value="TPR"/>
    <property type="match status" value="2"/>
</dbReference>
<evidence type="ECO:0000256" key="1">
    <source>
        <dbReference type="ARBA" id="ARBA00000971"/>
    </source>
</evidence>
<comment type="similarity">
    <text evidence="3">Belongs to the cyclophilin-type PPIase family. PPIase D subfamily.</text>
</comment>
<dbReference type="FunFam" id="1.25.40.10:FF:000029">
    <property type="entry name" value="peptidyl-prolyl cis-trans isomerase D"/>
    <property type="match status" value="1"/>
</dbReference>
<dbReference type="InterPro" id="IPR011990">
    <property type="entry name" value="TPR-like_helical_dom_sf"/>
</dbReference>
<dbReference type="InterPro" id="IPR019734">
    <property type="entry name" value="TPR_rpt"/>
</dbReference>
<evidence type="ECO:0000256" key="3">
    <source>
        <dbReference type="ARBA" id="ARBA00010898"/>
    </source>
</evidence>
<proteinExistence type="inferred from homology"/>
<reference evidence="12 13" key="1">
    <citation type="submission" date="2018-06" db="EMBL/GenBank/DDBJ databases">
        <title>Comparative genomics reveals the genomic features of Rhizophagus irregularis, R. cerebriforme, R. diaphanum and Gigaspora rosea, and their symbiotic lifestyle signature.</title>
        <authorList>
            <person name="Morin E."/>
            <person name="San Clemente H."/>
            <person name="Chen E.C.H."/>
            <person name="De La Providencia I."/>
            <person name="Hainaut M."/>
            <person name="Kuo A."/>
            <person name="Kohler A."/>
            <person name="Murat C."/>
            <person name="Tang N."/>
            <person name="Roy S."/>
            <person name="Loubradou J."/>
            <person name="Henrissat B."/>
            <person name="Grigoriev I.V."/>
            <person name="Corradi N."/>
            <person name="Roux C."/>
            <person name="Martin F.M."/>
        </authorList>
    </citation>
    <scope>NUCLEOTIDE SEQUENCE [LARGE SCALE GENOMIC DNA]</scope>
    <source>
        <strain evidence="12 13">DAOM 194757</strain>
    </source>
</reference>
<dbReference type="PROSITE" id="PS00170">
    <property type="entry name" value="CSA_PPIASE_1"/>
    <property type="match status" value="1"/>
</dbReference>